<dbReference type="RefSeq" id="WP_378114328.1">
    <property type="nucleotide sequence ID" value="NZ_JBHSNC010000057.1"/>
</dbReference>
<keyword evidence="2" id="KW-1185">Reference proteome</keyword>
<organism evidence="1 2">
    <name type="scientific">Cohnella yongneupensis</name>
    <dbReference type="NCBI Taxonomy" id="425006"/>
    <lineage>
        <taxon>Bacteria</taxon>
        <taxon>Bacillati</taxon>
        <taxon>Bacillota</taxon>
        <taxon>Bacilli</taxon>
        <taxon>Bacillales</taxon>
        <taxon>Paenibacillaceae</taxon>
        <taxon>Cohnella</taxon>
    </lineage>
</organism>
<reference evidence="2" key="1">
    <citation type="journal article" date="2019" name="Int. J. Syst. Evol. Microbiol.">
        <title>The Global Catalogue of Microorganisms (GCM) 10K type strain sequencing project: providing services to taxonomists for standard genome sequencing and annotation.</title>
        <authorList>
            <consortium name="The Broad Institute Genomics Platform"/>
            <consortium name="The Broad Institute Genome Sequencing Center for Infectious Disease"/>
            <person name="Wu L."/>
            <person name="Ma J."/>
        </authorList>
    </citation>
    <scope>NUCLEOTIDE SEQUENCE [LARGE SCALE GENOMIC DNA]</scope>
    <source>
        <strain evidence="2">CGMCC 1.18578</strain>
    </source>
</reference>
<name>A0ABW0R954_9BACL</name>
<evidence type="ECO:0008006" key="3">
    <source>
        <dbReference type="Google" id="ProtNLM"/>
    </source>
</evidence>
<proteinExistence type="predicted"/>
<evidence type="ECO:0000313" key="1">
    <source>
        <dbReference type="EMBL" id="MFC5532367.1"/>
    </source>
</evidence>
<comment type="caution">
    <text evidence="1">The sequence shown here is derived from an EMBL/GenBank/DDBJ whole genome shotgun (WGS) entry which is preliminary data.</text>
</comment>
<protein>
    <recommendedName>
        <fullName evidence="3">YopX protein domain-containing protein</fullName>
    </recommendedName>
</protein>
<evidence type="ECO:0000313" key="2">
    <source>
        <dbReference type="Proteomes" id="UP001596108"/>
    </source>
</evidence>
<dbReference type="SUPFAM" id="SSF159006">
    <property type="entry name" value="YopX-like"/>
    <property type="match status" value="1"/>
</dbReference>
<gene>
    <name evidence="1" type="ORF">ACFPQ4_23370</name>
</gene>
<accession>A0ABW0R954</accession>
<sequence>MPEVLIRFWHKQDKSFINLHAMGWRFDPSNGQVYIDGMNVTDRVEIVPYTGVHDDETNTRLFVGSIIEFVENDIHVVGSVEIEGGRLLLASNDYDDGYAWLQDAIENDGDHFWIQGSRYLGNRFENPKLLTGGKAE</sequence>
<dbReference type="Proteomes" id="UP001596108">
    <property type="component" value="Unassembled WGS sequence"/>
</dbReference>
<dbReference type="EMBL" id="JBHSNC010000057">
    <property type="protein sequence ID" value="MFC5532367.1"/>
    <property type="molecule type" value="Genomic_DNA"/>
</dbReference>